<dbReference type="SUPFAM" id="SSF48452">
    <property type="entry name" value="TPR-like"/>
    <property type="match status" value="1"/>
</dbReference>
<keyword evidence="1" id="KW-0802">TPR repeat</keyword>
<dbReference type="InterPro" id="IPR011990">
    <property type="entry name" value="TPR-like_helical_dom_sf"/>
</dbReference>
<dbReference type="Pfam" id="PF13432">
    <property type="entry name" value="TPR_16"/>
    <property type="match status" value="1"/>
</dbReference>
<comment type="caution">
    <text evidence="3">The sequence shown here is derived from an EMBL/GenBank/DDBJ whole genome shotgun (WGS) entry which is preliminary data.</text>
</comment>
<evidence type="ECO:0000256" key="2">
    <source>
        <dbReference type="SAM" id="Phobius"/>
    </source>
</evidence>
<dbReference type="AlphaFoldDB" id="A0A846QF48"/>
<dbReference type="InterPro" id="IPR019734">
    <property type="entry name" value="TPR_rpt"/>
</dbReference>
<evidence type="ECO:0000313" key="3">
    <source>
        <dbReference type="EMBL" id="NJB67396.1"/>
    </source>
</evidence>
<keyword evidence="4" id="KW-1185">Reference proteome</keyword>
<organism evidence="3 4">
    <name type="scientific">Desulfobaculum xiamenense</name>
    <dbReference type="NCBI Taxonomy" id="995050"/>
    <lineage>
        <taxon>Bacteria</taxon>
        <taxon>Pseudomonadati</taxon>
        <taxon>Thermodesulfobacteriota</taxon>
        <taxon>Desulfovibrionia</taxon>
        <taxon>Desulfovibrionales</taxon>
        <taxon>Desulfovibrionaceae</taxon>
        <taxon>Desulfobaculum</taxon>
    </lineage>
</organism>
<keyword evidence="2" id="KW-0812">Transmembrane</keyword>
<dbReference type="PROSITE" id="PS50005">
    <property type="entry name" value="TPR"/>
    <property type="match status" value="2"/>
</dbReference>
<evidence type="ECO:0000256" key="1">
    <source>
        <dbReference type="PROSITE-ProRule" id="PRU00339"/>
    </source>
</evidence>
<dbReference type="RefSeq" id="WP_167940455.1">
    <property type="nucleotide sequence ID" value="NZ_JAATJA010000001.1"/>
</dbReference>
<name>A0A846QF48_9BACT</name>
<protein>
    <submittedName>
        <fullName evidence="3">Cytochrome c-type biogenesis protein CcmH/NrfG</fullName>
    </submittedName>
</protein>
<proteinExistence type="predicted"/>
<keyword evidence="2" id="KW-0472">Membrane</keyword>
<feature type="repeat" description="TPR" evidence="1">
    <location>
        <begin position="91"/>
        <end position="124"/>
    </location>
</feature>
<dbReference type="Gene3D" id="1.25.40.10">
    <property type="entry name" value="Tetratricopeptide repeat domain"/>
    <property type="match status" value="1"/>
</dbReference>
<evidence type="ECO:0000313" key="4">
    <source>
        <dbReference type="Proteomes" id="UP000580856"/>
    </source>
</evidence>
<feature type="transmembrane region" description="Helical" evidence="2">
    <location>
        <begin position="25"/>
        <end position="44"/>
    </location>
</feature>
<dbReference type="SMART" id="SM00028">
    <property type="entry name" value="TPR"/>
    <property type="match status" value="2"/>
</dbReference>
<feature type="repeat" description="TPR" evidence="1">
    <location>
        <begin position="125"/>
        <end position="158"/>
    </location>
</feature>
<keyword evidence="2" id="KW-1133">Transmembrane helix</keyword>
<dbReference type="Proteomes" id="UP000580856">
    <property type="component" value="Unassembled WGS sequence"/>
</dbReference>
<reference evidence="3 4" key="1">
    <citation type="submission" date="2020-03" db="EMBL/GenBank/DDBJ databases">
        <title>Genomic Encyclopedia of Type Strains, Phase IV (KMG-IV): sequencing the most valuable type-strain genomes for metagenomic binning, comparative biology and taxonomic classification.</title>
        <authorList>
            <person name="Goeker M."/>
        </authorList>
    </citation>
    <scope>NUCLEOTIDE SEQUENCE [LARGE SCALE GENOMIC DNA]</scope>
    <source>
        <strain evidence="3 4">DSM 24233</strain>
    </source>
</reference>
<dbReference type="EMBL" id="JAATJA010000001">
    <property type="protein sequence ID" value="NJB67396.1"/>
    <property type="molecule type" value="Genomic_DNA"/>
</dbReference>
<gene>
    <name evidence="3" type="ORF">GGQ74_001036</name>
</gene>
<sequence length="210" mass="23486">MTSKSAKKAAGQQAQGVGGPGARQILLMVMAVGIVTMVAASFIYRMSHPSMTVQAGQRQHTAADHEEGGEESPMVMIRSLMAELEKNPNDVHVLHTLGEQFMRMRAWDRAKALFDRALAVEPSNLQVLRMYGIVEFNLQKYPEAAEKFEMVIAVEPHDYMSHYNLGVLYGHFMNDTAKAKEHLKIVAEAEDAPEQTRIEARSEMERLDAK</sequence>
<accession>A0A846QF48</accession>